<sequence length="137" mass="15783">MGVPIFAALTLTYIYHATLNLPDLPYSHDLRRAGSEEFRKTARSLSTAIYDLIGDLPGEHRIAVNEFRYHQVLGTLVYLDIYAEKHNHEVHQRLHEAVENGKIGNFTLSNEGFVFRVVRGSFHLILLSKHEVYRDFC</sequence>
<keyword evidence="3" id="KW-1185">Reference proteome</keyword>
<reference evidence="2 3" key="1">
    <citation type="journal article" date="2017" name="Curr. Biol.">
        <title>Genome architecture and evolution of a unichromosomal asexual nematode.</title>
        <authorList>
            <person name="Fradin H."/>
            <person name="Zegar C."/>
            <person name="Gutwein M."/>
            <person name="Lucas J."/>
            <person name="Kovtun M."/>
            <person name="Corcoran D."/>
            <person name="Baugh L.R."/>
            <person name="Kiontke K."/>
            <person name="Gunsalus K."/>
            <person name="Fitch D.H."/>
            <person name="Piano F."/>
        </authorList>
    </citation>
    <scope>NUCLEOTIDE SEQUENCE [LARGE SCALE GENOMIC DNA]</scope>
    <source>
        <strain evidence="2">PF1309</strain>
    </source>
</reference>
<dbReference type="SUPFAM" id="SSF82671">
    <property type="entry name" value="SEA domain"/>
    <property type="match status" value="1"/>
</dbReference>
<dbReference type="STRING" id="2018661.A0A2A2LRN5"/>
<dbReference type="EMBL" id="LIAE01006486">
    <property type="protein sequence ID" value="PAV88891.1"/>
    <property type="molecule type" value="Genomic_DNA"/>
</dbReference>
<dbReference type="OrthoDB" id="9990982at2759"/>
<evidence type="ECO:0000313" key="2">
    <source>
        <dbReference type="EMBL" id="PAV88891.1"/>
    </source>
</evidence>
<name>A0A2A2LRN5_9BILA</name>
<dbReference type="PROSITE" id="PS50024">
    <property type="entry name" value="SEA"/>
    <property type="match status" value="1"/>
</dbReference>
<evidence type="ECO:0000259" key="1">
    <source>
        <dbReference type="PROSITE" id="PS50024"/>
    </source>
</evidence>
<accession>A0A2A2LRN5</accession>
<comment type="caution">
    <text evidence="2">The sequence shown here is derived from an EMBL/GenBank/DDBJ whole genome shotgun (WGS) entry which is preliminary data.</text>
</comment>
<evidence type="ECO:0000313" key="3">
    <source>
        <dbReference type="Proteomes" id="UP000218231"/>
    </source>
</evidence>
<gene>
    <name evidence="2" type="ORF">WR25_07476</name>
</gene>
<dbReference type="Proteomes" id="UP000218231">
    <property type="component" value="Unassembled WGS sequence"/>
</dbReference>
<dbReference type="InterPro" id="IPR000082">
    <property type="entry name" value="SEA_dom"/>
</dbReference>
<feature type="domain" description="SEA" evidence="1">
    <location>
        <begin position="11"/>
        <end position="129"/>
    </location>
</feature>
<dbReference type="InterPro" id="IPR036364">
    <property type="entry name" value="SEA_dom_sf"/>
</dbReference>
<dbReference type="AlphaFoldDB" id="A0A2A2LRN5"/>
<proteinExistence type="predicted"/>
<organism evidence="2 3">
    <name type="scientific">Diploscapter pachys</name>
    <dbReference type="NCBI Taxonomy" id="2018661"/>
    <lineage>
        <taxon>Eukaryota</taxon>
        <taxon>Metazoa</taxon>
        <taxon>Ecdysozoa</taxon>
        <taxon>Nematoda</taxon>
        <taxon>Chromadorea</taxon>
        <taxon>Rhabditida</taxon>
        <taxon>Rhabditina</taxon>
        <taxon>Rhabditomorpha</taxon>
        <taxon>Rhabditoidea</taxon>
        <taxon>Rhabditidae</taxon>
        <taxon>Diploscapter</taxon>
    </lineage>
</organism>
<protein>
    <recommendedName>
        <fullName evidence="1">SEA domain-containing protein</fullName>
    </recommendedName>
</protein>